<dbReference type="PANTHER" id="PTHR38042:SF1">
    <property type="entry name" value="UROPORPHYRINOGEN-III SYNTHASE, CHLOROPLASTIC"/>
    <property type="match status" value="1"/>
</dbReference>
<evidence type="ECO:0000256" key="2">
    <source>
        <dbReference type="ARBA" id="ARBA00008133"/>
    </source>
</evidence>
<evidence type="ECO:0000256" key="6">
    <source>
        <dbReference type="ARBA" id="ARBA00037589"/>
    </source>
</evidence>
<comment type="similarity">
    <text evidence="2 9">Belongs to the uroporphyrinogen-III synthase family.</text>
</comment>
<comment type="catalytic activity">
    <reaction evidence="8 9">
        <text>hydroxymethylbilane = uroporphyrinogen III + H2O</text>
        <dbReference type="Rhea" id="RHEA:18965"/>
        <dbReference type="ChEBI" id="CHEBI:15377"/>
        <dbReference type="ChEBI" id="CHEBI:57308"/>
        <dbReference type="ChEBI" id="CHEBI:57845"/>
        <dbReference type="EC" id="4.2.1.75"/>
    </reaction>
</comment>
<comment type="pathway">
    <text evidence="1 9">Porphyrin-containing compound metabolism; protoporphyrin-IX biosynthesis; coproporphyrinogen-III from 5-aminolevulinate: step 3/4.</text>
</comment>
<dbReference type="EMBL" id="FXTM01000004">
    <property type="protein sequence ID" value="SMO43437.1"/>
    <property type="molecule type" value="Genomic_DNA"/>
</dbReference>
<dbReference type="InterPro" id="IPR036108">
    <property type="entry name" value="4pyrrol_syn_uPrphyn_synt_sf"/>
</dbReference>
<feature type="domain" description="Tetrapyrrole biosynthesis uroporphyrinogen III synthase" evidence="10">
    <location>
        <begin position="24"/>
        <end position="227"/>
    </location>
</feature>
<dbReference type="CDD" id="cd06578">
    <property type="entry name" value="HemD"/>
    <property type="match status" value="1"/>
</dbReference>
<evidence type="ECO:0000256" key="5">
    <source>
        <dbReference type="ARBA" id="ARBA00023244"/>
    </source>
</evidence>
<evidence type="ECO:0000313" key="11">
    <source>
        <dbReference type="EMBL" id="SMO43437.1"/>
    </source>
</evidence>
<dbReference type="InterPro" id="IPR039793">
    <property type="entry name" value="UROS/Hem4"/>
</dbReference>
<keyword evidence="4 9" id="KW-0456">Lyase</keyword>
<dbReference type="SUPFAM" id="SSF69618">
    <property type="entry name" value="HemD-like"/>
    <property type="match status" value="1"/>
</dbReference>
<keyword evidence="5 9" id="KW-0627">Porphyrin biosynthesis</keyword>
<reference evidence="11 12" key="1">
    <citation type="submission" date="2017-05" db="EMBL/GenBank/DDBJ databases">
        <authorList>
            <person name="Varghese N."/>
            <person name="Submissions S."/>
        </authorList>
    </citation>
    <scope>NUCLEOTIDE SEQUENCE [LARGE SCALE GENOMIC DNA]</scope>
    <source>
        <strain evidence="11 12">DSM 16304</strain>
    </source>
</reference>
<dbReference type="GO" id="GO:0006780">
    <property type="term" value="P:uroporphyrinogen III biosynthetic process"/>
    <property type="evidence" value="ECO:0007669"/>
    <property type="project" value="UniProtKB-UniRule"/>
</dbReference>
<evidence type="ECO:0000313" key="12">
    <source>
        <dbReference type="Proteomes" id="UP000317315"/>
    </source>
</evidence>
<sequence>MSVRVFISSKLPENLKERLSGKVELLDVPLIKTKYLDFNPLILDAFQPDFVVFTSKNGVKYFLSRVNSSKLREYSIVSVGKSTSKLLKIYGLESTYPEKFSANGLISMFEGKSLAGKRFLIVRPKVANKSFIEFLRKNGAVVEEVISYETISDFSLSEEVLNFFKKGVDFAAFTSPSNLKTFLRIVQREYIKETKLIPIGTTTERALIEGGLPVYKLPEEFSLEGIVTLIEKELKFP</sequence>
<dbReference type="Gene3D" id="3.40.50.10090">
    <property type="match status" value="2"/>
</dbReference>
<dbReference type="Proteomes" id="UP000317315">
    <property type="component" value="Unassembled WGS sequence"/>
</dbReference>
<evidence type="ECO:0000256" key="4">
    <source>
        <dbReference type="ARBA" id="ARBA00023239"/>
    </source>
</evidence>
<dbReference type="GO" id="GO:0004852">
    <property type="term" value="F:uroporphyrinogen-III synthase activity"/>
    <property type="evidence" value="ECO:0007669"/>
    <property type="project" value="UniProtKB-UniRule"/>
</dbReference>
<dbReference type="GO" id="GO:0006782">
    <property type="term" value="P:protoporphyrinogen IX biosynthetic process"/>
    <property type="evidence" value="ECO:0007669"/>
    <property type="project" value="UniProtKB-UniRule"/>
</dbReference>
<name>A0A521B8N2_9BACT</name>
<organism evidence="11 12">
    <name type="scientific">Balnearium lithotrophicum</name>
    <dbReference type="NCBI Taxonomy" id="223788"/>
    <lineage>
        <taxon>Bacteria</taxon>
        <taxon>Pseudomonadati</taxon>
        <taxon>Aquificota</taxon>
        <taxon>Aquificia</taxon>
        <taxon>Desulfurobacteriales</taxon>
        <taxon>Desulfurobacteriaceae</taxon>
        <taxon>Balnearium</taxon>
    </lineage>
</organism>
<proteinExistence type="inferred from homology"/>
<dbReference type="EC" id="4.2.1.75" evidence="3 9"/>
<keyword evidence="12" id="KW-1185">Reference proteome</keyword>
<dbReference type="AlphaFoldDB" id="A0A521B8N2"/>
<evidence type="ECO:0000256" key="9">
    <source>
        <dbReference type="RuleBase" id="RU366031"/>
    </source>
</evidence>
<dbReference type="Pfam" id="PF02602">
    <property type="entry name" value="HEM4"/>
    <property type="match status" value="1"/>
</dbReference>
<evidence type="ECO:0000259" key="10">
    <source>
        <dbReference type="Pfam" id="PF02602"/>
    </source>
</evidence>
<evidence type="ECO:0000256" key="1">
    <source>
        <dbReference type="ARBA" id="ARBA00004772"/>
    </source>
</evidence>
<dbReference type="RefSeq" id="WP_185954215.1">
    <property type="nucleotide sequence ID" value="NZ_FXTM01000004.1"/>
</dbReference>
<comment type="function">
    <text evidence="6 9">Catalyzes cyclization of the linear tetrapyrrole, hydroxymethylbilane, to the macrocyclic uroporphyrinogen III.</text>
</comment>
<gene>
    <name evidence="11" type="ORF">SAMN06269117_10469</name>
</gene>
<evidence type="ECO:0000256" key="3">
    <source>
        <dbReference type="ARBA" id="ARBA00013109"/>
    </source>
</evidence>
<dbReference type="PANTHER" id="PTHR38042">
    <property type="entry name" value="UROPORPHYRINOGEN-III SYNTHASE, CHLOROPLASTIC"/>
    <property type="match status" value="1"/>
</dbReference>
<evidence type="ECO:0000256" key="7">
    <source>
        <dbReference type="ARBA" id="ARBA00040167"/>
    </source>
</evidence>
<evidence type="ECO:0000256" key="8">
    <source>
        <dbReference type="ARBA" id="ARBA00048617"/>
    </source>
</evidence>
<dbReference type="InterPro" id="IPR003754">
    <property type="entry name" value="4pyrrol_synth_uPrphyn_synth"/>
</dbReference>
<protein>
    <recommendedName>
        <fullName evidence="7 9">Uroporphyrinogen-III synthase</fullName>
        <ecNumber evidence="3 9">4.2.1.75</ecNumber>
    </recommendedName>
</protein>
<accession>A0A521B8N2</accession>